<keyword evidence="3" id="KW-0732">Signal</keyword>
<organism evidence="5 6">
    <name type="scientific">Paenibacillus soyae</name>
    <dbReference type="NCBI Taxonomy" id="2969249"/>
    <lineage>
        <taxon>Bacteria</taxon>
        <taxon>Bacillati</taxon>
        <taxon>Bacillota</taxon>
        <taxon>Bacilli</taxon>
        <taxon>Bacillales</taxon>
        <taxon>Paenibacillaceae</taxon>
        <taxon>Paenibacillus</taxon>
    </lineage>
</organism>
<dbReference type="SUPFAM" id="SSF51126">
    <property type="entry name" value="Pectin lyase-like"/>
    <property type="match status" value="3"/>
</dbReference>
<evidence type="ECO:0000256" key="2">
    <source>
        <dbReference type="SAM" id="MobiDB-lite"/>
    </source>
</evidence>
<dbReference type="PANTHER" id="PTHR22990">
    <property type="entry name" value="F-BOX ONLY PROTEIN"/>
    <property type="match status" value="1"/>
</dbReference>
<evidence type="ECO:0000256" key="3">
    <source>
        <dbReference type="SAM" id="SignalP"/>
    </source>
</evidence>
<dbReference type="RefSeq" id="WP_257446354.1">
    <property type="nucleotide sequence ID" value="NZ_JANIPJ010000008.1"/>
</dbReference>
<dbReference type="PANTHER" id="PTHR22990:SF15">
    <property type="entry name" value="F-BOX ONLY PROTEIN 10"/>
    <property type="match status" value="1"/>
</dbReference>
<keyword evidence="1" id="KW-0677">Repeat</keyword>
<reference evidence="5" key="1">
    <citation type="submission" date="2022-08" db="EMBL/GenBank/DDBJ databases">
        <title>The genomic sequence of strain Paenibacillus sp. SCIV0701.</title>
        <authorList>
            <person name="Zhao H."/>
        </authorList>
    </citation>
    <scope>NUCLEOTIDE SEQUENCE</scope>
    <source>
        <strain evidence="5">SCIV0701</strain>
    </source>
</reference>
<dbReference type="EMBL" id="JANIPJ010000008">
    <property type="protein sequence ID" value="MCR2804844.1"/>
    <property type="molecule type" value="Genomic_DNA"/>
</dbReference>
<dbReference type="InterPro" id="IPR051550">
    <property type="entry name" value="SCF-Subunits/Alg-Epimerases"/>
</dbReference>
<proteinExistence type="predicted"/>
<dbReference type="Proteomes" id="UP001141950">
    <property type="component" value="Unassembled WGS sequence"/>
</dbReference>
<evidence type="ECO:0000256" key="1">
    <source>
        <dbReference type="ARBA" id="ARBA00022737"/>
    </source>
</evidence>
<dbReference type="AlphaFoldDB" id="A0A9X2S8W3"/>
<feature type="compositionally biased region" description="Basic and acidic residues" evidence="2">
    <location>
        <begin position="46"/>
        <end position="56"/>
    </location>
</feature>
<name>A0A9X2S8W3_9BACL</name>
<dbReference type="Pfam" id="PF13229">
    <property type="entry name" value="Beta_helix"/>
    <property type="match status" value="1"/>
</dbReference>
<evidence type="ECO:0000313" key="5">
    <source>
        <dbReference type="EMBL" id="MCR2804844.1"/>
    </source>
</evidence>
<feature type="chain" id="PRO_5040966838" evidence="3">
    <location>
        <begin position="21"/>
        <end position="742"/>
    </location>
</feature>
<sequence length="742" mass="80506">MIWCLLIGMQLSLAQLPLRAAADIGTSFQAKGSAMAENHAGSVQSESEKTDEGKLPTGADAERYQETPHVIDLKKWGISNEGKDSVKTTKGINAALKWAHKNGITAVTLPAGTYLIDKNSRINMVGNMLFELTNDVILQKEKNGKELYHLLYIGLGADNVTIRGGVYIGDRDAHDYSKKDHKYSSGTHEGGYGIAVEGADSVTIEGVKSTHFTGDGLILGGYGTMVLDLYENSFVSGEYNEKGKPAANKEKIRTVKPLRFDHAIFKTKRYFELSNPIKLPGVFDVFFFDKSGKLLKTMSGVKTRDQIAIPDGTDYAHLEFTKKDTKGAYIEFWNRVVSTNVVVRDSEFAYNRRQGITVGGADRVLIEDNVLHHMKGTMPQAGIDVEGGFHVNGYFNSNVTIQNNRFHDNASYDVVLFDGKDAVVRGNHLASKGAIGLAVSEPFTGAVVENNLFENSRIFAYHDVTLRDNKLVSSYTTLTGPRIKIEGMELINSTLGISASEPFGVEASDVTITSTDKKSEAGLSLWGKRIKLNNITISGESKLRTVTGGIEPGSIINGLKVTNFNSTYGLSLPPATYNDCEFAGAEGAYYGSIGVSAAGKYVFDGCTFKISRTAATGIAAENPKLELTVKNSSFEILGNASAISVQAAKDVLLENNTIVASQLTNEKTELIRLNDYWKRDEKNDIMKAVIRGNTITANLAAIGISTIHAGKGAPPYTVEDNTLVKAKLALKSNDAQKNNVLK</sequence>
<comment type="caution">
    <text evidence="5">The sequence shown here is derived from an EMBL/GenBank/DDBJ whole genome shotgun (WGS) entry which is preliminary data.</text>
</comment>
<evidence type="ECO:0000313" key="6">
    <source>
        <dbReference type="Proteomes" id="UP001141950"/>
    </source>
</evidence>
<dbReference type="InterPro" id="IPR006626">
    <property type="entry name" value="PbH1"/>
</dbReference>
<protein>
    <submittedName>
        <fullName evidence="5">Right-handed parallel beta-helix repeat-containing protein</fullName>
    </submittedName>
</protein>
<dbReference type="InterPro" id="IPR039448">
    <property type="entry name" value="Beta_helix"/>
</dbReference>
<dbReference type="InterPro" id="IPR011050">
    <property type="entry name" value="Pectin_lyase_fold/virulence"/>
</dbReference>
<feature type="region of interest" description="Disordered" evidence="2">
    <location>
        <begin position="35"/>
        <end position="56"/>
    </location>
</feature>
<evidence type="ECO:0000259" key="4">
    <source>
        <dbReference type="Pfam" id="PF13229"/>
    </source>
</evidence>
<feature type="domain" description="Right handed beta helix" evidence="4">
    <location>
        <begin position="339"/>
        <end position="474"/>
    </location>
</feature>
<dbReference type="SMART" id="SM00710">
    <property type="entry name" value="PbH1"/>
    <property type="match status" value="9"/>
</dbReference>
<gene>
    <name evidence="5" type="ORF">NQZ67_13245</name>
</gene>
<keyword evidence="6" id="KW-1185">Reference proteome</keyword>
<accession>A0A9X2S8W3</accession>
<dbReference type="Gene3D" id="2.160.20.10">
    <property type="entry name" value="Single-stranded right-handed beta-helix, Pectin lyase-like"/>
    <property type="match status" value="3"/>
</dbReference>
<dbReference type="InterPro" id="IPR012334">
    <property type="entry name" value="Pectin_lyas_fold"/>
</dbReference>
<feature type="signal peptide" evidence="3">
    <location>
        <begin position="1"/>
        <end position="20"/>
    </location>
</feature>